<evidence type="ECO:0000259" key="2">
    <source>
        <dbReference type="PROSITE" id="PS51462"/>
    </source>
</evidence>
<dbReference type="GO" id="GO:0003824">
    <property type="term" value="F:catalytic activity"/>
    <property type="evidence" value="ECO:0007669"/>
    <property type="project" value="UniProtKB-ARBA"/>
</dbReference>
<feature type="region of interest" description="Disordered" evidence="1">
    <location>
        <begin position="38"/>
        <end position="90"/>
    </location>
</feature>
<dbReference type="SUPFAM" id="SSF56399">
    <property type="entry name" value="ADP-ribosylation"/>
    <property type="match status" value="1"/>
</dbReference>
<dbReference type="OrthoDB" id="6934663at2"/>
<evidence type="ECO:0000313" key="3">
    <source>
        <dbReference type="EMBL" id="CDH46952.1"/>
    </source>
</evidence>
<gene>
    <name evidence="3" type="ORF">BN874_690002</name>
</gene>
<sequence>MGSAKGGQFAPKGIGTTVFGAGTLFGGGIASSMSGMTPAFHNVPNVHPENDEDGTPVPISNPTKPTDPKDWNDPEQTATWTPGSASPKELNGIPVSKWADAPKDIAGWAKIPGNPAIKESVMDSGFKQPASGAVIVEPDGRIWIAHPSNGYGGSKQVMPKGKQDIGLTLQQVAIKEAYEETGLKVRLVDHLMDGETATSKTRYYLAVREGGDPAHMGWESQAMSLVRSDQAKAMLGKVADQNAIDAAISHLHQLAKDAPEPAQTEVAPAKVSSVKPGTYEYHPDTGLPRPTFKIGSDTNPGWDLKVKALYRLAQNGDVAGLEAKTFGSNPYGKKATAYKEHLLEVMAGKGAVAVKPVAPKVEPVAAKPAVAEVAAVKPVAPKIDPASAGFAAAAAEAVAVKPAVHIAPAAVPAAVAVDPAVSPKAMPAPKTQAAFPGYEYHPTTGLPKPPPIGSASNPGWNGKVRSLHALAEAALMSGSTKALEAKTFGSNNYGKKATQYKEALLSSLKEQGFAPKKPSDPASAGIAAARAEAAAVAVAVKPAATPVAPKQIGAYDLVPKDADPLAVSVAGAMATYANNGDVSALSAKENWIALTSVHAYDAAIAHAQAVKDAGGAKTEGGLPFATPIPAPTPKTAISPNTPLTATDLGDGPKFMLNGMAGKANAGDTGFLMSHKADFESSTSKEAWRKAYDHAKAVSATGVGALSPSLGKPVSAKVSLSSPLSDMRLGKMVFAAKPASDPATVFPAVTNMAAKANAGDVKGLAAQKDTLTNATTPEAWQTAYEYAKAVNAAAAPKVDASKPSTHFQLSDMTPAGAKPGGSSQGGMYTDKDGAKWLVKSYPDSDQAKNEALASRLYNAAGAHAPEMQLVDLGGKYHGGTGIASRWLEGPTKPLSPSDPHAVKAAQKSFVMDAWLGNWDAVGAAHDNIVIDKNGKAIRVDPGGALLYRAMGSKKTDAEFGNTVPELHSLRDPTKNPQAASIYGSMTNEDIQHSARQLNVLDNSTIETLVNQWGPGTAADRAALTTKLILRKNDLLKQIPQLGKPTIPEVTANPVLANSAAKAPKSSFKPDLLSPPQDYHHWAGPGKGLSSSEAKNALTNEMANDVYALALTGNRTALKAYDPAGKSTSSQTTTQINIYKEKLLLEIDNQLHPTTAVGGKMTPLYAEVKSKGAGTNPGYAIAMDAQNYPPVAGANVGKISPNNKTGVGSYILLGKVNGKSVQDYWEQISPWKGTPHGGTSQSTPELDKIDFPTDIRKQHEVYAKSLKDLDNPGYNAIHAYTGSSFYKVNEQLRNGQGFTKLGKEIAVAMNSHVQDLPEGMAFRRGLDISGDALKALQSLKPGTVIQSPQFESMARPGHGFGGNVDLRIMAGQGAKGLYVNSISAHPGEGELLGAYGQRYAIHNVKINNAKTIVEMILLPHVDAVL</sequence>
<feature type="domain" description="Nudix hydrolase" evidence="2">
    <location>
        <begin position="126"/>
        <end position="248"/>
    </location>
</feature>
<dbReference type="PROSITE" id="PS51462">
    <property type="entry name" value="NUDIX"/>
    <property type="match status" value="1"/>
</dbReference>
<dbReference type="InterPro" id="IPR015797">
    <property type="entry name" value="NUDIX_hydrolase-like_dom_sf"/>
</dbReference>
<feature type="region of interest" description="Disordered" evidence="1">
    <location>
        <begin position="802"/>
        <end position="826"/>
    </location>
</feature>
<dbReference type="CDD" id="cd02883">
    <property type="entry name" value="NUDIX_Hydrolase"/>
    <property type="match status" value="1"/>
</dbReference>
<dbReference type="Gene3D" id="3.90.79.10">
    <property type="entry name" value="Nucleoside Triphosphate Pyrophosphohydrolase"/>
    <property type="match status" value="1"/>
</dbReference>
<protein>
    <recommendedName>
        <fullName evidence="2">Nudix hydrolase domain-containing protein</fullName>
    </recommendedName>
</protein>
<accession>A0A7U7J5Y3</accession>
<dbReference type="SUPFAM" id="SSF55811">
    <property type="entry name" value="Nudix"/>
    <property type="match status" value="1"/>
</dbReference>
<proteinExistence type="predicted"/>
<reference evidence="3 4" key="1">
    <citation type="journal article" date="2014" name="ISME J.">
        <title>Candidatus Competibacter-lineage genomes retrieved from metagenomes reveal functional metabolic diversity.</title>
        <authorList>
            <person name="McIlroy S.J."/>
            <person name="Albertsen M."/>
            <person name="Andresen E.K."/>
            <person name="Saunders A.M."/>
            <person name="Kristiansen R."/>
            <person name="Stokholm-Bjerregaard M."/>
            <person name="Nielsen K.L."/>
            <person name="Nielsen P.H."/>
        </authorList>
    </citation>
    <scope>NUCLEOTIDE SEQUENCE [LARGE SCALE GENOMIC DNA]</scope>
    <source>
        <strain evidence="3 4">Run_B_J11</strain>
    </source>
</reference>
<dbReference type="GO" id="GO:0005576">
    <property type="term" value="C:extracellular region"/>
    <property type="evidence" value="ECO:0007669"/>
    <property type="project" value="InterPro"/>
</dbReference>
<dbReference type="Gene3D" id="3.90.176.10">
    <property type="entry name" value="Toxin ADP-ribosyltransferase, Chain A, domain 1"/>
    <property type="match status" value="1"/>
</dbReference>
<organism evidence="3 4">
    <name type="scientific">Candidatus Contendobacter odensis Run_B_J11</name>
    <dbReference type="NCBI Taxonomy" id="1400861"/>
    <lineage>
        <taxon>Bacteria</taxon>
        <taxon>Pseudomonadati</taxon>
        <taxon>Pseudomonadota</taxon>
        <taxon>Gammaproteobacteria</taxon>
        <taxon>Candidatus Competibacteraceae</taxon>
        <taxon>Candidatus Contendibacter</taxon>
    </lineage>
</organism>
<dbReference type="EMBL" id="CBTK010000286">
    <property type="protein sequence ID" value="CDH46952.1"/>
    <property type="molecule type" value="Genomic_DNA"/>
</dbReference>
<name>A0A7U7J5Y3_9GAMM</name>
<dbReference type="InterPro" id="IPR003540">
    <property type="entry name" value="ADP-ribosyltransferase"/>
</dbReference>
<dbReference type="InterPro" id="IPR000086">
    <property type="entry name" value="NUDIX_hydrolase_dom"/>
</dbReference>
<evidence type="ECO:0000313" key="4">
    <source>
        <dbReference type="Proteomes" id="UP000019184"/>
    </source>
</evidence>
<dbReference type="Proteomes" id="UP000019184">
    <property type="component" value="Unassembled WGS sequence"/>
</dbReference>
<dbReference type="PROSITE" id="PS51996">
    <property type="entry name" value="TR_MART"/>
    <property type="match status" value="1"/>
</dbReference>
<dbReference type="RefSeq" id="WP_051498017.1">
    <property type="nucleotide sequence ID" value="NZ_CBTK010000286.1"/>
</dbReference>
<comment type="caution">
    <text evidence="3">The sequence shown here is derived from an EMBL/GenBank/DDBJ whole genome shotgun (WGS) entry which is preliminary data.</text>
</comment>
<keyword evidence="4" id="KW-1185">Reference proteome</keyword>
<feature type="compositionally biased region" description="Polar residues" evidence="1">
    <location>
        <begin position="74"/>
        <end position="84"/>
    </location>
</feature>
<feature type="region of interest" description="Disordered" evidence="1">
    <location>
        <begin position="260"/>
        <end position="294"/>
    </location>
</feature>
<dbReference type="Pfam" id="PF00293">
    <property type="entry name" value="NUDIX"/>
    <property type="match status" value="1"/>
</dbReference>
<dbReference type="Pfam" id="PF03496">
    <property type="entry name" value="ADPrib_exo_Tox"/>
    <property type="match status" value="1"/>
</dbReference>
<evidence type="ECO:0000256" key="1">
    <source>
        <dbReference type="SAM" id="MobiDB-lite"/>
    </source>
</evidence>